<evidence type="ECO:0000313" key="2">
    <source>
        <dbReference type="Proteomes" id="UP001141806"/>
    </source>
</evidence>
<protein>
    <submittedName>
        <fullName evidence="1">Uncharacterized protein</fullName>
    </submittedName>
</protein>
<organism evidence="1 2">
    <name type="scientific">Protea cynaroides</name>
    <dbReference type="NCBI Taxonomy" id="273540"/>
    <lineage>
        <taxon>Eukaryota</taxon>
        <taxon>Viridiplantae</taxon>
        <taxon>Streptophyta</taxon>
        <taxon>Embryophyta</taxon>
        <taxon>Tracheophyta</taxon>
        <taxon>Spermatophyta</taxon>
        <taxon>Magnoliopsida</taxon>
        <taxon>Proteales</taxon>
        <taxon>Proteaceae</taxon>
        <taxon>Protea</taxon>
    </lineage>
</organism>
<dbReference type="EMBL" id="JAMYWD010000007">
    <property type="protein sequence ID" value="KAJ4965706.1"/>
    <property type="molecule type" value="Genomic_DNA"/>
</dbReference>
<dbReference type="Proteomes" id="UP001141806">
    <property type="component" value="Unassembled WGS sequence"/>
</dbReference>
<sequence>MQLDVHAVKSSANPDPRIRVSTGLADPVAWFSSGGQEPGIGATTKKRYLISHVSEACTPVMVNQVSRGVEGRFLDSGGPGLSAATEQTLTINWSLGWRSMDCALPEWRNEMVRISSFFPAVIDSKESAKEVRGSVEVPHGMQLGSRLTVAAMISHMGVDRCRTVVSFQDKGD</sequence>
<accession>A0A9Q0K8A7</accession>
<dbReference type="AlphaFoldDB" id="A0A9Q0K8A7"/>
<keyword evidence="2" id="KW-1185">Reference proteome</keyword>
<comment type="caution">
    <text evidence="1">The sequence shown here is derived from an EMBL/GenBank/DDBJ whole genome shotgun (WGS) entry which is preliminary data.</text>
</comment>
<name>A0A9Q0K8A7_9MAGN</name>
<proteinExistence type="predicted"/>
<evidence type="ECO:0000313" key="1">
    <source>
        <dbReference type="EMBL" id="KAJ4965706.1"/>
    </source>
</evidence>
<reference evidence="1" key="1">
    <citation type="journal article" date="2023" name="Plant J.">
        <title>The genome of the king protea, Protea cynaroides.</title>
        <authorList>
            <person name="Chang J."/>
            <person name="Duong T.A."/>
            <person name="Schoeman C."/>
            <person name="Ma X."/>
            <person name="Roodt D."/>
            <person name="Barker N."/>
            <person name="Li Z."/>
            <person name="Van de Peer Y."/>
            <person name="Mizrachi E."/>
        </authorList>
    </citation>
    <scope>NUCLEOTIDE SEQUENCE</scope>
    <source>
        <tissue evidence="1">Young leaves</tissue>
    </source>
</reference>
<gene>
    <name evidence="1" type="ORF">NE237_017555</name>
</gene>